<keyword evidence="4 7" id="KW-0489">Methyltransferase</keyword>
<sequence length="332" mass="35436">MTTIPAGEHGHIPVMIDRVTALLEPSVAAAGDTAVIVDCTLGAGGHTEHFLATFPTAHVIGLDRDQRALDIATARLEPYGDRFTAVKTRFDGITQALADHVADSAGCAIAAAHGVAGILFDLGVSSMQLDQPERGFSYARNAPLDMRMDEQTSLTAADIVNTYSHGEIAKILSQLGDERFAAKIASAIVQHRQQAPITDTATLVELIYQAIPAPARRTGGHPAKRTFQALRVAVNSELHSIEQALPAAMSALRVGGRMVVMSYQSHEDKLVKSQFAAATKSHQPPGLPMDLPGHGPQFSALTRGALQATDDEIAENPRAKPVRVRAIEKLRE</sequence>
<evidence type="ECO:0000256" key="5">
    <source>
        <dbReference type="ARBA" id="ARBA00022679"/>
    </source>
</evidence>
<reference evidence="8 9" key="1">
    <citation type="submission" date="2018-11" db="EMBL/GenBank/DDBJ databases">
        <authorList>
            <person name="Kleinhagauer T."/>
            <person name="Glaeser S.P."/>
            <person name="Spergser J."/>
            <person name="Ruckert C."/>
            <person name="Kaempfer P."/>
            <person name="Busse H.-J."/>
        </authorList>
    </citation>
    <scope>NUCLEOTIDE SEQUENCE [LARGE SCALE GENOMIC DNA]</scope>
    <source>
        <strain evidence="8 9">200CH</strain>
    </source>
</reference>
<dbReference type="GO" id="GO:0071424">
    <property type="term" value="F:rRNA (cytosine-N4-)-methyltransferase activity"/>
    <property type="evidence" value="ECO:0007669"/>
    <property type="project" value="UniProtKB-UniRule"/>
</dbReference>
<dbReference type="GO" id="GO:0070475">
    <property type="term" value="P:rRNA base methylation"/>
    <property type="evidence" value="ECO:0007669"/>
    <property type="project" value="UniProtKB-UniRule"/>
</dbReference>
<dbReference type="FunFam" id="1.10.150.170:FF:000001">
    <property type="entry name" value="Ribosomal RNA small subunit methyltransferase H"/>
    <property type="match status" value="1"/>
</dbReference>
<proteinExistence type="inferred from homology"/>
<dbReference type="GO" id="GO:0005737">
    <property type="term" value="C:cytoplasm"/>
    <property type="evidence" value="ECO:0007669"/>
    <property type="project" value="UniProtKB-SubCell"/>
</dbReference>
<feature type="binding site" evidence="7">
    <location>
        <position position="128"/>
    </location>
    <ligand>
        <name>S-adenosyl-L-methionine</name>
        <dbReference type="ChEBI" id="CHEBI:59789"/>
    </ligand>
</feature>
<dbReference type="EC" id="2.1.1.199" evidence="7"/>
<dbReference type="Gene3D" id="3.40.50.150">
    <property type="entry name" value="Vaccinia Virus protein VP39"/>
    <property type="match status" value="1"/>
</dbReference>
<name>A0A3G6J7J3_9CORY</name>
<dbReference type="InterPro" id="IPR002903">
    <property type="entry name" value="RsmH"/>
</dbReference>
<evidence type="ECO:0000256" key="4">
    <source>
        <dbReference type="ARBA" id="ARBA00022603"/>
    </source>
</evidence>
<feature type="binding site" evidence="7">
    <location>
        <position position="90"/>
    </location>
    <ligand>
        <name>S-adenosyl-L-methionine</name>
        <dbReference type="ChEBI" id="CHEBI:59789"/>
    </ligand>
</feature>
<protein>
    <recommendedName>
        <fullName evidence="7">Ribosomal RNA small subunit methyltransferase H</fullName>
        <ecNumber evidence="7">2.1.1.199</ecNumber>
    </recommendedName>
    <alternativeName>
        <fullName evidence="7">16S rRNA m(4)C1402 methyltransferase</fullName>
    </alternativeName>
    <alternativeName>
        <fullName evidence="7">rRNA (cytosine-N(4)-)-methyltransferase RsmH</fullName>
    </alternativeName>
</protein>
<comment type="subcellular location">
    <subcellularLocation>
        <location evidence="7">Cytoplasm</location>
    </subcellularLocation>
</comment>
<dbReference type="InterPro" id="IPR023397">
    <property type="entry name" value="SAM-dep_MeTrfase_MraW_recog"/>
</dbReference>
<dbReference type="Proteomes" id="UP000269019">
    <property type="component" value="Chromosome"/>
</dbReference>
<feature type="binding site" evidence="7">
    <location>
        <position position="121"/>
    </location>
    <ligand>
        <name>S-adenosyl-L-methionine</name>
        <dbReference type="ChEBI" id="CHEBI:59789"/>
    </ligand>
</feature>
<organism evidence="8 9">
    <name type="scientific">Corynebacterium choanae</name>
    <dbReference type="NCBI Taxonomy" id="1862358"/>
    <lineage>
        <taxon>Bacteria</taxon>
        <taxon>Bacillati</taxon>
        <taxon>Actinomycetota</taxon>
        <taxon>Actinomycetes</taxon>
        <taxon>Mycobacteriales</taxon>
        <taxon>Corynebacteriaceae</taxon>
        <taxon>Corynebacterium</taxon>
    </lineage>
</organism>
<dbReference type="Gene3D" id="1.10.150.170">
    <property type="entry name" value="Putative methyltransferase TM0872, insert domain"/>
    <property type="match status" value="1"/>
</dbReference>
<dbReference type="SUPFAM" id="SSF53335">
    <property type="entry name" value="S-adenosyl-L-methionine-dependent methyltransferases"/>
    <property type="match status" value="1"/>
</dbReference>
<keyword evidence="2 7" id="KW-0963">Cytoplasm</keyword>
<dbReference type="PANTHER" id="PTHR11265:SF0">
    <property type="entry name" value="12S RRNA N4-METHYLCYTIDINE METHYLTRANSFERASE"/>
    <property type="match status" value="1"/>
</dbReference>
<dbReference type="AlphaFoldDB" id="A0A3G6J7J3"/>
<comment type="similarity">
    <text evidence="1 7">Belongs to the methyltransferase superfamily. RsmH family.</text>
</comment>
<evidence type="ECO:0000313" key="9">
    <source>
        <dbReference type="Proteomes" id="UP000269019"/>
    </source>
</evidence>
<dbReference type="HAMAP" id="MF_01007">
    <property type="entry name" value="16SrRNA_methyltr_H"/>
    <property type="match status" value="1"/>
</dbReference>
<dbReference type="EMBL" id="CP033896">
    <property type="protein sequence ID" value="AZA13956.1"/>
    <property type="molecule type" value="Genomic_DNA"/>
</dbReference>
<feature type="binding site" evidence="7">
    <location>
        <position position="63"/>
    </location>
    <ligand>
        <name>S-adenosyl-L-methionine</name>
        <dbReference type="ChEBI" id="CHEBI:59789"/>
    </ligand>
</feature>
<evidence type="ECO:0000256" key="7">
    <source>
        <dbReference type="HAMAP-Rule" id="MF_01007"/>
    </source>
</evidence>
<keyword evidence="5 7" id="KW-0808">Transferase</keyword>
<keyword evidence="9" id="KW-1185">Reference proteome</keyword>
<dbReference type="KEGG" id="ccho:CCHOA_07820"/>
<dbReference type="InterPro" id="IPR029063">
    <property type="entry name" value="SAM-dependent_MTases_sf"/>
</dbReference>
<dbReference type="PIRSF" id="PIRSF004486">
    <property type="entry name" value="MraW"/>
    <property type="match status" value="1"/>
</dbReference>
<keyword evidence="6 7" id="KW-0949">S-adenosyl-L-methionine</keyword>
<keyword evidence="3 7" id="KW-0698">rRNA processing</keyword>
<evidence type="ECO:0000313" key="8">
    <source>
        <dbReference type="EMBL" id="AZA13956.1"/>
    </source>
</evidence>
<dbReference type="SUPFAM" id="SSF81799">
    <property type="entry name" value="Putative methyltransferase TM0872, insert domain"/>
    <property type="match status" value="1"/>
</dbReference>
<dbReference type="Pfam" id="PF01795">
    <property type="entry name" value="Methyltransf_5"/>
    <property type="match status" value="1"/>
</dbReference>
<dbReference type="OrthoDB" id="9806637at2"/>
<accession>A0A3G6J7J3</accession>
<dbReference type="RefSeq" id="WP_123928739.1">
    <property type="nucleotide sequence ID" value="NZ_CP033896.1"/>
</dbReference>
<evidence type="ECO:0000256" key="1">
    <source>
        <dbReference type="ARBA" id="ARBA00010396"/>
    </source>
</evidence>
<comment type="catalytic activity">
    <reaction evidence="7">
        <text>cytidine(1402) in 16S rRNA + S-adenosyl-L-methionine = N(4)-methylcytidine(1402) in 16S rRNA + S-adenosyl-L-homocysteine + H(+)</text>
        <dbReference type="Rhea" id="RHEA:42928"/>
        <dbReference type="Rhea" id="RHEA-COMP:10286"/>
        <dbReference type="Rhea" id="RHEA-COMP:10287"/>
        <dbReference type="ChEBI" id="CHEBI:15378"/>
        <dbReference type="ChEBI" id="CHEBI:57856"/>
        <dbReference type="ChEBI" id="CHEBI:59789"/>
        <dbReference type="ChEBI" id="CHEBI:74506"/>
        <dbReference type="ChEBI" id="CHEBI:82748"/>
        <dbReference type="EC" id="2.1.1.199"/>
    </reaction>
</comment>
<feature type="binding site" evidence="7">
    <location>
        <begin position="44"/>
        <end position="46"/>
    </location>
    <ligand>
        <name>S-adenosyl-L-methionine</name>
        <dbReference type="ChEBI" id="CHEBI:59789"/>
    </ligand>
</feature>
<evidence type="ECO:0000256" key="6">
    <source>
        <dbReference type="ARBA" id="ARBA00022691"/>
    </source>
</evidence>
<gene>
    <name evidence="7 8" type="primary">rsmH</name>
    <name evidence="8" type="ORF">CCHOA_07820</name>
</gene>
<evidence type="ECO:0000256" key="2">
    <source>
        <dbReference type="ARBA" id="ARBA00022490"/>
    </source>
</evidence>
<comment type="function">
    <text evidence="7">Specifically methylates the N4 position of cytidine in position 1402 (C1402) of 16S rRNA.</text>
</comment>
<dbReference type="NCBIfam" id="TIGR00006">
    <property type="entry name" value="16S rRNA (cytosine(1402)-N(4))-methyltransferase RsmH"/>
    <property type="match status" value="1"/>
</dbReference>
<evidence type="ECO:0000256" key="3">
    <source>
        <dbReference type="ARBA" id="ARBA00022552"/>
    </source>
</evidence>
<dbReference type="PANTHER" id="PTHR11265">
    <property type="entry name" value="S-ADENOSYL-METHYLTRANSFERASE MRAW"/>
    <property type="match status" value="1"/>
</dbReference>